<evidence type="ECO:0008006" key="4">
    <source>
        <dbReference type="Google" id="ProtNLM"/>
    </source>
</evidence>
<organism evidence="2 3">
    <name type="scientific">Dictyobacter halimunensis</name>
    <dbReference type="NCBI Taxonomy" id="3026934"/>
    <lineage>
        <taxon>Bacteria</taxon>
        <taxon>Bacillati</taxon>
        <taxon>Chloroflexota</taxon>
        <taxon>Ktedonobacteria</taxon>
        <taxon>Ktedonobacterales</taxon>
        <taxon>Dictyobacteraceae</taxon>
        <taxon>Dictyobacter</taxon>
    </lineage>
</organism>
<keyword evidence="1" id="KW-0472">Membrane</keyword>
<protein>
    <recommendedName>
        <fullName evidence="4">DUF4199 domain-containing protein</fullName>
    </recommendedName>
</protein>
<feature type="transmembrane region" description="Helical" evidence="1">
    <location>
        <begin position="14"/>
        <end position="37"/>
    </location>
</feature>
<sequence length="189" mass="19580">MVEGTLVKSKGSPALGYGFLFGLIQGVIQIVVGLLITNLHQPALTLPLSMLGVLFAFFFYFLAGVKAAQSTGRVGTGAFSGLWTAVISALLSLIAAYSLATVNINTVRQIGRAVVEDAAKRLNQPVPSTADQFLLGALTISGLGGFALSMVLGLLIGALGGLIGRGKTSRHSRIYDTAIRVTPGAPKHS</sequence>
<evidence type="ECO:0000313" key="2">
    <source>
        <dbReference type="EMBL" id="GLV60794.1"/>
    </source>
</evidence>
<feature type="transmembrane region" description="Helical" evidence="1">
    <location>
        <begin position="43"/>
        <end position="65"/>
    </location>
</feature>
<keyword evidence="1" id="KW-0812">Transmembrane</keyword>
<accession>A0ABQ6G2P6</accession>
<reference evidence="2 3" key="1">
    <citation type="submission" date="2023-02" db="EMBL/GenBank/DDBJ databases">
        <title>Dictyobacter halimunensis sp. nov., a new member of the class Ktedonobacteria from forest soil in a geothermal area.</title>
        <authorList>
            <person name="Rachmania M.K."/>
            <person name="Ningsih F."/>
            <person name="Sakai Y."/>
            <person name="Yabe S."/>
            <person name="Yokota A."/>
            <person name="Sjamsuridzal W."/>
        </authorList>
    </citation>
    <scope>NUCLEOTIDE SEQUENCE [LARGE SCALE GENOMIC DNA]</scope>
    <source>
        <strain evidence="2 3">S3.2.2.5</strain>
    </source>
</reference>
<evidence type="ECO:0000313" key="3">
    <source>
        <dbReference type="Proteomes" id="UP001344906"/>
    </source>
</evidence>
<keyword evidence="1" id="KW-1133">Transmembrane helix</keyword>
<feature type="transmembrane region" description="Helical" evidence="1">
    <location>
        <begin position="77"/>
        <end position="100"/>
    </location>
</feature>
<feature type="transmembrane region" description="Helical" evidence="1">
    <location>
        <begin position="133"/>
        <end position="163"/>
    </location>
</feature>
<keyword evidence="3" id="KW-1185">Reference proteome</keyword>
<proteinExistence type="predicted"/>
<dbReference type="EMBL" id="BSRI01000002">
    <property type="protein sequence ID" value="GLV60794.1"/>
    <property type="molecule type" value="Genomic_DNA"/>
</dbReference>
<gene>
    <name evidence="2" type="ORF">KDH_76130</name>
</gene>
<evidence type="ECO:0000256" key="1">
    <source>
        <dbReference type="SAM" id="Phobius"/>
    </source>
</evidence>
<dbReference type="Proteomes" id="UP001344906">
    <property type="component" value="Unassembled WGS sequence"/>
</dbReference>
<name>A0ABQ6G2P6_9CHLR</name>
<comment type="caution">
    <text evidence="2">The sequence shown here is derived from an EMBL/GenBank/DDBJ whole genome shotgun (WGS) entry which is preliminary data.</text>
</comment>
<dbReference type="RefSeq" id="WP_338257961.1">
    <property type="nucleotide sequence ID" value="NZ_BSRI01000002.1"/>
</dbReference>